<reference evidence="8 9" key="1">
    <citation type="journal article" date="2015" name="Genome Biol. Evol.">
        <title>Comparative Genomics of a Bacterivorous Green Alga Reveals Evolutionary Causalities and Consequences of Phago-Mixotrophic Mode of Nutrition.</title>
        <authorList>
            <person name="Burns J.A."/>
            <person name="Paasch A."/>
            <person name="Narechania A."/>
            <person name="Kim E."/>
        </authorList>
    </citation>
    <scope>NUCLEOTIDE SEQUENCE [LARGE SCALE GENOMIC DNA]</scope>
    <source>
        <strain evidence="8 9">PLY_AMNH</strain>
    </source>
</reference>
<sequence>MEDTTNGAIEKIEATRLIEEEEDDATSLFSCVVCRTYVVLPAYGCGLYTENEECDHLYCKDCLTASLQVKKLCPQCLRPAKKKTCVEEGERNCVSSYLRPFKRAETSEANRLLFKCVNWEHGCSETVKLANMAAHEKQCANREKACPFCSSLFRDCWYQHLLAHHPSEDEQLRRQIMLQLSESGPSASSASRKRARPDNSTDENEDGQEDADQVAEHDMQQQASGAMATLAPGEVDVVVEVVGEGEDEDAAAAAAEAEENEFVELYFGSYEEYSSYLQPEHRNMTPLERKQWANGPDGNDGHGHSRRQFPLSPHDVSSVARRPTGPPPSVYT</sequence>
<dbReference type="InterPro" id="IPR017907">
    <property type="entry name" value="Znf_RING_CS"/>
</dbReference>
<dbReference type="InterPro" id="IPR001841">
    <property type="entry name" value="Znf_RING"/>
</dbReference>
<evidence type="ECO:0000256" key="3">
    <source>
        <dbReference type="ARBA" id="ARBA00022833"/>
    </source>
</evidence>
<dbReference type="PROSITE" id="PS50089">
    <property type="entry name" value="ZF_RING_2"/>
    <property type="match status" value="1"/>
</dbReference>
<dbReference type="AlphaFoldDB" id="A0AAE0BHS6"/>
<evidence type="ECO:0000256" key="5">
    <source>
        <dbReference type="SAM" id="MobiDB-lite"/>
    </source>
</evidence>
<feature type="region of interest" description="Disordered" evidence="5">
    <location>
        <begin position="181"/>
        <end position="231"/>
    </location>
</feature>
<comment type="caution">
    <text evidence="8">The sequence shown here is derived from an EMBL/GenBank/DDBJ whole genome shotgun (WGS) entry which is preliminary data.</text>
</comment>
<feature type="compositionally biased region" description="Basic and acidic residues" evidence="5">
    <location>
        <begin position="281"/>
        <end position="291"/>
    </location>
</feature>
<accession>A0AAE0BHS6</accession>
<proteinExistence type="predicted"/>
<dbReference type="SUPFAM" id="SSF57850">
    <property type="entry name" value="RING/U-box"/>
    <property type="match status" value="1"/>
</dbReference>
<evidence type="ECO:0000256" key="4">
    <source>
        <dbReference type="PROSITE-ProRule" id="PRU00455"/>
    </source>
</evidence>
<keyword evidence="9" id="KW-1185">Reference proteome</keyword>
<evidence type="ECO:0000256" key="1">
    <source>
        <dbReference type="ARBA" id="ARBA00022723"/>
    </source>
</evidence>
<feature type="region of interest" description="Disordered" evidence="5">
    <location>
        <begin position="281"/>
        <end position="332"/>
    </location>
</feature>
<dbReference type="Proteomes" id="UP001190700">
    <property type="component" value="Unassembled WGS sequence"/>
</dbReference>
<dbReference type="EMBL" id="LGRX02034823">
    <property type="protein sequence ID" value="KAK3236836.1"/>
    <property type="molecule type" value="Genomic_DNA"/>
</dbReference>
<dbReference type="PROSITE" id="PS51081">
    <property type="entry name" value="ZF_SIAH"/>
    <property type="match status" value="1"/>
</dbReference>
<organism evidence="8 9">
    <name type="scientific">Cymbomonas tetramitiformis</name>
    <dbReference type="NCBI Taxonomy" id="36881"/>
    <lineage>
        <taxon>Eukaryota</taxon>
        <taxon>Viridiplantae</taxon>
        <taxon>Chlorophyta</taxon>
        <taxon>Pyramimonadophyceae</taxon>
        <taxon>Pyramimonadales</taxon>
        <taxon>Pyramimonadaceae</taxon>
        <taxon>Cymbomonas</taxon>
    </lineage>
</organism>
<protein>
    <recommendedName>
        <fullName evidence="10">RING-type domain-containing protein</fullName>
    </recommendedName>
</protein>
<keyword evidence="3" id="KW-0862">Zinc</keyword>
<evidence type="ECO:0008006" key="10">
    <source>
        <dbReference type="Google" id="ProtNLM"/>
    </source>
</evidence>
<dbReference type="InterPro" id="IPR013010">
    <property type="entry name" value="Znf_SIAH"/>
</dbReference>
<feature type="domain" description="RING-type" evidence="6">
    <location>
        <begin position="31"/>
        <end position="76"/>
    </location>
</feature>
<feature type="domain" description="SIAH-type" evidence="7">
    <location>
        <begin position="111"/>
        <end position="166"/>
    </location>
</feature>
<dbReference type="SUPFAM" id="SSF49599">
    <property type="entry name" value="TRAF domain-like"/>
    <property type="match status" value="1"/>
</dbReference>
<name>A0AAE0BHS6_9CHLO</name>
<evidence type="ECO:0000259" key="7">
    <source>
        <dbReference type="PROSITE" id="PS51081"/>
    </source>
</evidence>
<gene>
    <name evidence="8" type="ORF">CYMTET_53049</name>
</gene>
<feature type="compositionally biased region" description="Low complexity" evidence="5">
    <location>
        <begin position="181"/>
        <end position="190"/>
    </location>
</feature>
<dbReference type="Gene3D" id="3.30.40.10">
    <property type="entry name" value="Zinc/RING finger domain, C3HC4 (zinc finger)"/>
    <property type="match status" value="2"/>
</dbReference>
<dbReference type="InterPro" id="IPR013083">
    <property type="entry name" value="Znf_RING/FYVE/PHD"/>
</dbReference>
<keyword evidence="1" id="KW-0479">Metal-binding</keyword>
<evidence type="ECO:0000256" key="2">
    <source>
        <dbReference type="ARBA" id="ARBA00022771"/>
    </source>
</evidence>
<evidence type="ECO:0000259" key="6">
    <source>
        <dbReference type="PROSITE" id="PS50089"/>
    </source>
</evidence>
<feature type="compositionally biased region" description="Acidic residues" evidence="5">
    <location>
        <begin position="200"/>
        <end position="213"/>
    </location>
</feature>
<evidence type="ECO:0000313" key="9">
    <source>
        <dbReference type="Proteomes" id="UP001190700"/>
    </source>
</evidence>
<dbReference type="GO" id="GO:0008270">
    <property type="term" value="F:zinc ion binding"/>
    <property type="evidence" value="ECO:0007669"/>
    <property type="project" value="UniProtKB-KW"/>
</dbReference>
<keyword evidence="2 4" id="KW-0863">Zinc-finger</keyword>
<evidence type="ECO:0000313" key="8">
    <source>
        <dbReference type="EMBL" id="KAK3236836.1"/>
    </source>
</evidence>
<dbReference type="PROSITE" id="PS00518">
    <property type="entry name" value="ZF_RING_1"/>
    <property type="match status" value="1"/>
</dbReference>